<dbReference type="eggNOG" id="ENOG502ZPK3">
    <property type="taxonomic scope" value="Bacteria"/>
</dbReference>
<keyword evidence="2" id="KW-0472">Membrane</keyword>
<evidence type="ECO:0000313" key="3">
    <source>
        <dbReference type="EMBL" id="EDM26351.1"/>
    </source>
</evidence>
<dbReference type="OrthoDB" id="288551at2"/>
<dbReference type="RefSeq" id="WP_007279837.1">
    <property type="nucleotide sequence ID" value="NZ_ABCK01000017.1"/>
</dbReference>
<dbReference type="Proteomes" id="UP000004947">
    <property type="component" value="Unassembled WGS sequence"/>
</dbReference>
<feature type="region of interest" description="Disordered" evidence="1">
    <location>
        <begin position="1"/>
        <end position="39"/>
    </location>
</feature>
<dbReference type="InterPro" id="IPR008523">
    <property type="entry name" value="DUF805"/>
</dbReference>
<comment type="caution">
    <text evidence="3">The sequence shown here is derived from an EMBL/GenBank/DDBJ whole genome shotgun (WGS) entry which is preliminary data.</text>
</comment>
<name>A6DPQ6_9BACT</name>
<feature type="transmembrane region" description="Helical" evidence="2">
    <location>
        <begin position="157"/>
        <end position="177"/>
    </location>
</feature>
<feature type="transmembrane region" description="Helical" evidence="2">
    <location>
        <begin position="227"/>
        <end position="249"/>
    </location>
</feature>
<keyword evidence="4" id="KW-1185">Reference proteome</keyword>
<evidence type="ECO:0000256" key="1">
    <source>
        <dbReference type="SAM" id="MobiDB-lite"/>
    </source>
</evidence>
<dbReference type="Pfam" id="PF05656">
    <property type="entry name" value="DUF805"/>
    <property type="match status" value="1"/>
</dbReference>
<keyword evidence="2" id="KW-1133">Transmembrane helix</keyword>
<sequence length="252" mass="27653">MEQSSSGRLKKMGFEPKATKTLDSETPEEKEVEAREISDVSEEISETAKLRLARTPTQVEIDFPNGMECPSCKENLGLGAIICMACEINVQTGKKLKSKVKKGRNAYAAPKDSTNDLPDDIDCGGIGRGRYWLYLFLANLVFYGIVIALALVTEGQINNALLSGLYIVYLGALIYTIIKRLRNLGSSAWLFLLSFVPLINIWLGYRLSCCPAGYADHRQLDSTGKKIVFFVFILPILLAFCGGIAAAVLTAK</sequence>
<proteinExistence type="predicted"/>
<protein>
    <submittedName>
        <fullName evidence="3">Uncharacterized protein</fullName>
    </submittedName>
</protein>
<feature type="compositionally biased region" description="Basic and acidic residues" evidence="1">
    <location>
        <begin position="12"/>
        <end position="38"/>
    </location>
</feature>
<dbReference type="AlphaFoldDB" id="A6DPQ6"/>
<dbReference type="STRING" id="313628.LNTAR_19807"/>
<keyword evidence="2" id="KW-0812">Transmembrane</keyword>
<accession>A6DPQ6</accession>
<gene>
    <name evidence="3" type="ORF">LNTAR_19807</name>
</gene>
<dbReference type="EMBL" id="ABCK01000017">
    <property type="protein sequence ID" value="EDM26351.1"/>
    <property type="molecule type" value="Genomic_DNA"/>
</dbReference>
<dbReference type="GO" id="GO:0016020">
    <property type="term" value="C:membrane"/>
    <property type="evidence" value="ECO:0007669"/>
    <property type="project" value="InterPro"/>
</dbReference>
<evidence type="ECO:0000256" key="2">
    <source>
        <dbReference type="SAM" id="Phobius"/>
    </source>
</evidence>
<feature type="transmembrane region" description="Helical" evidence="2">
    <location>
        <begin position="189"/>
        <end position="207"/>
    </location>
</feature>
<feature type="transmembrane region" description="Helical" evidence="2">
    <location>
        <begin position="131"/>
        <end position="151"/>
    </location>
</feature>
<reference evidence="3 4" key="1">
    <citation type="journal article" date="2010" name="J. Bacteriol.">
        <title>Genome sequence of Lentisphaera araneosa HTCC2155T, the type species of the order Lentisphaerales in the phylum Lentisphaerae.</title>
        <authorList>
            <person name="Thrash J.C."/>
            <person name="Cho J.C."/>
            <person name="Vergin K.L."/>
            <person name="Morris R.M."/>
            <person name="Giovannoni S.J."/>
        </authorList>
    </citation>
    <scope>NUCLEOTIDE SEQUENCE [LARGE SCALE GENOMIC DNA]</scope>
    <source>
        <strain evidence="3 4">HTCC2155</strain>
    </source>
</reference>
<evidence type="ECO:0000313" key="4">
    <source>
        <dbReference type="Proteomes" id="UP000004947"/>
    </source>
</evidence>
<organism evidence="3 4">
    <name type="scientific">Lentisphaera araneosa HTCC2155</name>
    <dbReference type="NCBI Taxonomy" id="313628"/>
    <lineage>
        <taxon>Bacteria</taxon>
        <taxon>Pseudomonadati</taxon>
        <taxon>Lentisphaerota</taxon>
        <taxon>Lentisphaeria</taxon>
        <taxon>Lentisphaerales</taxon>
        <taxon>Lentisphaeraceae</taxon>
        <taxon>Lentisphaera</taxon>
    </lineage>
</organism>